<sequence length="209" mass="23521">MTIIAGKITSTLIGFLPLKVFLFSQDSNGQKRKAISSEDVYFKDKTLKTLKNYQGATLLDTYDYIYDPAGNQLKKTERVNGANKGETNYQYDDLNRLKQVTEPSGKMTDYTFDAFGNRSSERTTQGAAVTVLNYSYNEQNRLIATAEVKSTGDLQQVMFTYDNNGNMIAKSSEITKKIDPANVPTPTFGIFIYGQVNQNTRIALQVRWI</sequence>
<accession>A0A398CMT8</accession>
<evidence type="ECO:0000313" key="2">
    <source>
        <dbReference type="Proteomes" id="UP000266340"/>
    </source>
</evidence>
<dbReference type="Pfam" id="PF05593">
    <property type="entry name" value="RHS_repeat"/>
    <property type="match status" value="1"/>
</dbReference>
<dbReference type="AlphaFoldDB" id="A0A398CMT8"/>
<dbReference type="InterPro" id="IPR006530">
    <property type="entry name" value="YD"/>
</dbReference>
<evidence type="ECO:0008006" key="3">
    <source>
        <dbReference type="Google" id="ProtNLM"/>
    </source>
</evidence>
<keyword evidence="2" id="KW-1185">Reference proteome</keyword>
<dbReference type="Proteomes" id="UP000266340">
    <property type="component" value="Unassembled WGS sequence"/>
</dbReference>
<dbReference type="Gene3D" id="2.180.10.10">
    <property type="entry name" value="RHS repeat-associated core"/>
    <property type="match status" value="1"/>
</dbReference>
<dbReference type="InterPro" id="IPR031325">
    <property type="entry name" value="RHS_repeat"/>
</dbReference>
<gene>
    <name evidence="1" type="ORF">D3H35_17890</name>
</gene>
<dbReference type="EMBL" id="QXJM01000039">
    <property type="protein sequence ID" value="RIE02559.1"/>
    <property type="molecule type" value="Genomic_DNA"/>
</dbReference>
<reference evidence="1 2" key="1">
    <citation type="submission" date="2018-09" db="EMBL/GenBank/DDBJ databases">
        <title>Cohnella cavernae sp. nov., isolated from a karst cave.</title>
        <authorList>
            <person name="Zhu H."/>
        </authorList>
    </citation>
    <scope>NUCLEOTIDE SEQUENCE [LARGE SCALE GENOMIC DNA]</scope>
    <source>
        <strain evidence="1 2">K2E09-144</strain>
    </source>
</reference>
<protein>
    <recommendedName>
        <fullName evidence="3">RHS repeat protein</fullName>
    </recommendedName>
</protein>
<organism evidence="1 2">
    <name type="scientific">Cohnella faecalis</name>
    <dbReference type="NCBI Taxonomy" id="2315694"/>
    <lineage>
        <taxon>Bacteria</taxon>
        <taxon>Bacillati</taxon>
        <taxon>Bacillota</taxon>
        <taxon>Bacilli</taxon>
        <taxon>Bacillales</taxon>
        <taxon>Paenibacillaceae</taxon>
        <taxon>Cohnella</taxon>
    </lineage>
</organism>
<dbReference type="NCBIfam" id="TIGR01643">
    <property type="entry name" value="YD_repeat_2x"/>
    <property type="match status" value="1"/>
</dbReference>
<comment type="caution">
    <text evidence="1">The sequence shown here is derived from an EMBL/GenBank/DDBJ whole genome shotgun (WGS) entry which is preliminary data.</text>
</comment>
<evidence type="ECO:0000313" key="1">
    <source>
        <dbReference type="EMBL" id="RIE02559.1"/>
    </source>
</evidence>
<name>A0A398CMT8_9BACL</name>
<proteinExistence type="predicted"/>